<dbReference type="Proteomes" id="UP000318571">
    <property type="component" value="Chromosome 12"/>
</dbReference>
<accession>A0A553PTA9</accession>
<evidence type="ECO:0000313" key="3">
    <source>
        <dbReference type="Proteomes" id="UP000318571"/>
    </source>
</evidence>
<comment type="caution">
    <text evidence="2">The sequence shown here is derived from an EMBL/GenBank/DDBJ whole genome shotgun (WGS) entry which is preliminary data.</text>
</comment>
<gene>
    <name evidence="2" type="ORF">TCAL_16793</name>
</gene>
<organism evidence="2 3">
    <name type="scientific">Tigriopus californicus</name>
    <name type="common">Marine copepod</name>
    <dbReference type="NCBI Taxonomy" id="6832"/>
    <lineage>
        <taxon>Eukaryota</taxon>
        <taxon>Metazoa</taxon>
        <taxon>Ecdysozoa</taxon>
        <taxon>Arthropoda</taxon>
        <taxon>Crustacea</taxon>
        <taxon>Multicrustacea</taxon>
        <taxon>Hexanauplia</taxon>
        <taxon>Copepoda</taxon>
        <taxon>Harpacticoida</taxon>
        <taxon>Harpacticidae</taxon>
        <taxon>Tigriopus</taxon>
    </lineage>
</organism>
<proteinExistence type="predicted"/>
<keyword evidence="3" id="KW-1185">Reference proteome</keyword>
<sequence length="165" mass="19721">MKSCDFCAREWASCTGWSIHEQEFRADGETSAVEDWFKAQGHSWDEPKTTIRQRLKNAYVEYRWGLKVYDFPWDFQAGLYHLRNAEPAPKRESEFSHTLYSNTRRGEFHRNKDRHRERSELEVKRKEAQLQCEEDLLLQRQADLTEKLKELQDRKAKVINPLNSS</sequence>
<name>A0A553PTA9_TIGCA</name>
<evidence type="ECO:0000313" key="2">
    <source>
        <dbReference type="EMBL" id="TRY80906.1"/>
    </source>
</evidence>
<evidence type="ECO:0000256" key="1">
    <source>
        <dbReference type="SAM" id="MobiDB-lite"/>
    </source>
</evidence>
<protein>
    <submittedName>
        <fullName evidence="2">Uncharacterized protein</fullName>
    </submittedName>
</protein>
<feature type="compositionally biased region" description="Basic and acidic residues" evidence="1">
    <location>
        <begin position="104"/>
        <end position="127"/>
    </location>
</feature>
<dbReference type="EMBL" id="VCGU01000001">
    <property type="protein sequence ID" value="TRY80906.1"/>
    <property type="molecule type" value="Genomic_DNA"/>
</dbReference>
<feature type="region of interest" description="Disordered" evidence="1">
    <location>
        <begin position="89"/>
        <end position="127"/>
    </location>
</feature>
<reference evidence="2 3" key="1">
    <citation type="journal article" date="2018" name="Nat. Ecol. Evol.">
        <title>Genomic signatures of mitonuclear coevolution across populations of Tigriopus californicus.</title>
        <authorList>
            <person name="Barreto F.S."/>
            <person name="Watson E.T."/>
            <person name="Lima T.G."/>
            <person name="Willett C.S."/>
            <person name="Edmands S."/>
            <person name="Li W."/>
            <person name="Burton R.S."/>
        </authorList>
    </citation>
    <scope>NUCLEOTIDE SEQUENCE [LARGE SCALE GENOMIC DNA]</scope>
    <source>
        <strain evidence="2 3">San Diego</strain>
    </source>
</reference>
<dbReference type="AlphaFoldDB" id="A0A553PTA9"/>